<sequence>MKLFANKGKQIHPKDVKPMHHWVMHIFNQLRDYGPVYGFWTFLFKRLNKLLKSYSTNNHGAGEFEVSFFCTFKKDQELQTMLGNILAAEKLAAENDGSRLVVDCIQLMLATDGDIQGMVASLALETEQSSVNVNIQFSLGTHMKAGLSHDQQHQLIIHYQNTNPQAHVVSVMTCASTENPDPNYLLTRANFHNYIILDGRCVASSSSLVKASNSIIQVDLNDTCYVGQVFTIISHSQHGIE</sequence>
<proteinExistence type="predicted"/>
<organism evidence="1 2">
    <name type="scientific">Suillus fuscotomentosus</name>
    <dbReference type="NCBI Taxonomy" id="1912939"/>
    <lineage>
        <taxon>Eukaryota</taxon>
        <taxon>Fungi</taxon>
        <taxon>Dikarya</taxon>
        <taxon>Basidiomycota</taxon>
        <taxon>Agaricomycotina</taxon>
        <taxon>Agaricomycetes</taxon>
        <taxon>Agaricomycetidae</taxon>
        <taxon>Boletales</taxon>
        <taxon>Suillineae</taxon>
        <taxon>Suillaceae</taxon>
        <taxon>Suillus</taxon>
    </lineage>
</organism>
<accession>A0AAD4DW57</accession>
<comment type="caution">
    <text evidence="1">The sequence shown here is derived from an EMBL/GenBank/DDBJ whole genome shotgun (WGS) entry which is preliminary data.</text>
</comment>
<dbReference type="RefSeq" id="XP_041220827.1">
    <property type="nucleotide sequence ID" value="XM_041367907.1"/>
</dbReference>
<name>A0AAD4DW57_9AGAM</name>
<dbReference type="AlphaFoldDB" id="A0AAD4DW57"/>
<evidence type="ECO:0000313" key="1">
    <source>
        <dbReference type="EMBL" id="KAG1895251.1"/>
    </source>
</evidence>
<dbReference type="EMBL" id="JABBWK010000068">
    <property type="protein sequence ID" value="KAG1895251.1"/>
    <property type="molecule type" value="Genomic_DNA"/>
</dbReference>
<gene>
    <name evidence="1" type="ORF">F5891DRAFT_1194306</name>
</gene>
<reference evidence="1" key="1">
    <citation type="journal article" date="2020" name="New Phytol.">
        <title>Comparative genomics reveals dynamic genome evolution in host specialist ectomycorrhizal fungi.</title>
        <authorList>
            <person name="Lofgren L.A."/>
            <person name="Nguyen N.H."/>
            <person name="Vilgalys R."/>
            <person name="Ruytinx J."/>
            <person name="Liao H.L."/>
            <person name="Branco S."/>
            <person name="Kuo A."/>
            <person name="LaButti K."/>
            <person name="Lipzen A."/>
            <person name="Andreopoulos W."/>
            <person name="Pangilinan J."/>
            <person name="Riley R."/>
            <person name="Hundley H."/>
            <person name="Na H."/>
            <person name="Barry K."/>
            <person name="Grigoriev I.V."/>
            <person name="Stajich J.E."/>
            <person name="Kennedy P.G."/>
        </authorList>
    </citation>
    <scope>NUCLEOTIDE SEQUENCE</scope>
    <source>
        <strain evidence="1">FC203</strain>
    </source>
</reference>
<protein>
    <submittedName>
        <fullName evidence="1">Uncharacterized protein</fullName>
    </submittedName>
</protein>
<keyword evidence="2" id="KW-1185">Reference proteome</keyword>
<dbReference type="Proteomes" id="UP001195769">
    <property type="component" value="Unassembled WGS sequence"/>
</dbReference>
<dbReference type="GeneID" id="64662205"/>
<evidence type="ECO:0000313" key="2">
    <source>
        <dbReference type="Proteomes" id="UP001195769"/>
    </source>
</evidence>